<reference evidence="2" key="1">
    <citation type="submission" date="2022-01" db="EMBL/GenBank/DDBJ databases">
        <title>Genome Sequence Resource for Two Populations of Ditylenchus destructor, the Migratory Endoparasitic Phytonematode.</title>
        <authorList>
            <person name="Zhang H."/>
            <person name="Lin R."/>
            <person name="Xie B."/>
        </authorList>
    </citation>
    <scope>NUCLEOTIDE SEQUENCE</scope>
    <source>
        <strain evidence="2">BazhouSP</strain>
    </source>
</reference>
<dbReference type="PANTHER" id="PTHR23021">
    <property type="entry name" value="SERPENTINE RECEPTOR, CLASS T"/>
    <property type="match status" value="1"/>
</dbReference>
<organism evidence="2 3">
    <name type="scientific">Ditylenchus destructor</name>
    <dbReference type="NCBI Taxonomy" id="166010"/>
    <lineage>
        <taxon>Eukaryota</taxon>
        <taxon>Metazoa</taxon>
        <taxon>Ecdysozoa</taxon>
        <taxon>Nematoda</taxon>
        <taxon>Chromadorea</taxon>
        <taxon>Rhabditida</taxon>
        <taxon>Tylenchina</taxon>
        <taxon>Tylenchomorpha</taxon>
        <taxon>Sphaerularioidea</taxon>
        <taxon>Anguinidae</taxon>
        <taxon>Anguininae</taxon>
        <taxon>Ditylenchus</taxon>
    </lineage>
</organism>
<name>A0AAD4MID0_9BILA</name>
<dbReference type="AlphaFoldDB" id="A0AAD4MID0"/>
<dbReference type="EMBL" id="JAKKPZ010000636">
    <property type="protein sequence ID" value="KAI1693382.1"/>
    <property type="molecule type" value="Genomic_DNA"/>
</dbReference>
<sequence length="304" mass="35120">MSNRTTDAASIPPPRNNFNAYPSLIKFDNYYDSYCTNGVIVLSEKNVLIGSFYIFEYLFYLSLYIPILIVIRRSPLYQHTSYKLMFAIGITDNICGLIFTFSAGVMSINGINYCDHNEFMLFISHICHGLWGAYTMFIMILALNRSVEMYSNHAAETMWRGSRLYFWMIPVIDWICFLNSWIVIIVLVALYSFLFYNMRKRSQQSDENQKISAMQKKVFFQTFWICFTVFCVSITFGVASLVRIPPYITSLNTLSLHLTTGSPSVVYLLVNKKIRHGVKALIFGESNRIKTSNSRQQNTRTTNS</sequence>
<keyword evidence="1" id="KW-0812">Transmembrane</keyword>
<dbReference type="Pfam" id="PF10321">
    <property type="entry name" value="7TM_GPCR_Srt"/>
    <property type="match status" value="2"/>
</dbReference>
<protein>
    <submittedName>
        <fullName evidence="2">Serpentine type 7TM GPCR chemoreceptor srt domain-containing protein</fullName>
    </submittedName>
</protein>
<evidence type="ECO:0000256" key="1">
    <source>
        <dbReference type="SAM" id="Phobius"/>
    </source>
</evidence>
<dbReference type="InterPro" id="IPR019425">
    <property type="entry name" value="7TM_GPCR_serpentine_rcpt_Srt"/>
</dbReference>
<feature type="transmembrane region" description="Helical" evidence="1">
    <location>
        <begin position="84"/>
        <end position="107"/>
    </location>
</feature>
<keyword evidence="1" id="KW-1133">Transmembrane helix</keyword>
<dbReference type="SUPFAM" id="SSF81321">
    <property type="entry name" value="Family A G protein-coupled receptor-like"/>
    <property type="match status" value="1"/>
</dbReference>
<feature type="transmembrane region" description="Helical" evidence="1">
    <location>
        <begin position="52"/>
        <end position="72"/>
    </location>
</feature>
<gene>
    <name evidence="2" type="ORF">DdX_20696</name>
</gene>
<evidence type="ECO:0000313" key="3">
    <source>
        <dbReference type="Proteomes" id="UP001201812"/>
    </source>
</evidence>
<feature type="transmembrane region" description="Helical" evidence="1">
    <location>
        <begin position="164"/>
        <end position="197"/>
    </location>
</feature>
<accession>A0AAD4MID0</accession>
<keyword evidence="3" id="KW-1185">Reference proteome</keyword>
<keyword evidence="1" id="KW-0472">Membrane</keyword>
<evidence type="ECO:0000313" key="2">
    <source>
        <dbReference type="EMBL" id="KAI1693382.1"/>
    </source>
</evidence>
<proteinExistence type="predicted"/>
<feature type="transmembrane region" description="Helical" evidence="1">
    <location>
        <begin position="247"/>
        <end position="270"/>
    </location>
</feature>
<dbReference type="Proteomes" id="UP001201812">
    <property type="component" value="Unassembled WGS sequence"/>
</dbReference>
<feature type="transmembrane region" description="Helical" evidence="1">
    <location>
        <begin position="218"/>
        <end position="241"/>
    </location>
</feature>
<dbReference type="Gene3D" id="1.20.1070.10">
    <property type="entry name" value="Rhodopsin 7-helix transmembrane proteins"/>
    <property type="match status" value="1"/>
</dbReference>
<feature type="transmembrane region" description="Helical" evidence="1">
    <location>
        <begin position="119"/>
        <end position="144"/>
    </location>
</feature>
<comment type="caution">
    <text evidence="2">The sequence shown here is derived from an EMBL/GenBank/DDBJ whole genome shotgun (WGS) entry which is preliminary data.</text>
</comment>